<accession>A0ABX1JS88</accession>
<comment type="caution">
    <text evidence="1">The sequence shown here is derived from an EMBL/GenBank/DDBJ whole genome shotgun (WGS) entry which is preliminary data.</text>
</comment>
<dbReference type="EMBL" id="JAAZSR010000433">
    <property type="protein sequence ID" value="NKX52180.1"/>
    <property type="molecule type" value="Genomic_DNA"/>
</dbReference>
<gene>
    <name evidence="1" type="ORF">HER39_16715</name>
</gene>
<evidence type="ECO:0000313" key="2">
    <source>
        <dbReference type="Proteomes" id="UP000523795"/>
    </source>
</evidence>
<dbReference type="InterPro" id="IPR032582">
    <property type="entry name" value="DUF4916"/>
</dbReference>
<reference evidence="1 2" key="1">
    <citation type="submission" date="2020-04" db="EMBL/GenBank/DDBJ databases">
        <authorList>
            <person name="Liu S."/>
        </authorList>
    </citation>
    <scope>NUCLEOTIDE SEQUENCE [LARGE SCALE GENOMIC DNA]</scope>
    <source>
        <strain evidence="1 2">CGMCC 1.15091</strain>
    </source>
</reference>
<dbReference type="Proteomes" id="UP000523795">
    <property type="component" value="Unassembled WGS sequence"/>
</dbReference>
<name>A0ABX1JS88_9MICC</name>
<organism evidence="1 2">
    <name type="scientific">Arthrobacter deserti</name>
    <dbReference type="NCBI Taxonomy" id="1742687"/>
    <lineage>
        <taxon>Bacteria</taxon>
        <taxon>Bacillati</taxon>
        <taxon>Actinomycetota</taxon>
        <taxon>Actinomycetes</taxon>
        <taxon>Micrococcales</taxon>
        <taxon>Micrococcaceae</taxon>
        <taxon>Arthrobacter</taxon>
    </lineage>
</organism>
<keyword evidence="2" id="KW-1185">Reference proteome</keyword>
<dbReference type="Gene3D" id="3.90.79.10">
    <property type="entry name" value="Nucleoside Triphosphate Pyrophosphohydrolase"/>
    <property type="match status" value="1"/>
</dbReference>
<protein>
    <submittedName>
        <fullName evidence="1">DUF4916 domain-containing protein</fullName>
    </submittedName>
</protein>
<dbReference type="Pfam" id="PF16262">
    <property type="entry name" value="DUF4916"/>
    <property type="match status" value="1"/>
</dbReference>
<feature type="non-terminal residue" evidence="1">
    <location>
        <position position="66"/>
    </location>
</feature>
<proteinExistence type="predicted"/>
<evidence type="ECO:0000313" key="1">
    <source>
        <dbReference type="EMBL" id="NKX52180.1"/>
    </source>
</evidence>
<sequence length="66" mass="7452">MNVRTPDPYPGWLSDEDLYEARQRLPMVYVETIPVRVDALGYVTEVGLLLQATPDGEIVRSFVSGR</sequence>